<dbReference type="PANTHER" id="PTHR22911">
    <property type="entry name" value="ACYL-MALONYL CONDENSING ENZYME-RELATED"/>
    <property type="match status" value="1"/>
</dbReference>
<gene>
    <name evidence="3" type="ORF">KDW03_04065</name>
</gene>
<dbReference type="GO" id="GO:0016020">
    <property type="term" value="C:membrane"/>
    <property type="evidence" value="ECO:0007669"/>
    <property type="project" value="InterPro"/>
</dbReference>
<feature type="transmembrane region" description="Helical" evidence="1">
    <location>
        <begin position="275"/>
        <end position="291"/>
    </location>
</feature>
<feature type="transmembrane region" description="Helical" evidence="1">
    <location>
        <begin position="132"/>
        <end position="153"/>
    </location>
</feature>
<feature type="transmembrane region" description="Helical" evidence="1">
    <location>
        <begin position="39"/>
        <end position="57"/>
    </location>
</feature>
<evidence type="ECO:0000256" key="1">
    <source>
        <dbReference type="SAM" id="Phobius"/>
    </source>
</evidence>
<dbReference type="Pfam" id="PF00892">
    <property type="entry name" value="EamA"/>
    <property type="match status" value="2"/>
</dbReference>
<dbReference type="InterPro" id="IPR037185">
    <property type="entry name" value="EmrE-like"/>
</dbReference>
<evidence type="ECO:0000313" key="3">
    <source>
        <dbReference type="EMBL" id="URA10986.1"/>
    </source>
</evidence>
<dbReference type="Gene3D" id="1.10.3730.20">
    <property type="match status" value="1"/>
</dbReference>
<dbReference type="Proteomes" id="UP001056539">
    <property type="component" value="Chromosome"/>
</dbReference>
<feature type="transmembrane region" description="Helical" evidence="1">
    <location>
        <begin position="106"/>
        <end position="125"/>
    </location>
</feature>
<reference evidence="3" key="2">
    <citation type="submission" date="2022-06" db="EMBL/GenBank/DDBJ databases">
        <title>Thermospira aquatica gen. nov., sp. nov.</title>
        <authorList>
            <person name="Ben Ali Gam Z."/>
            <person name="Labat M."/>
        </authorList>
    </citation>
    <scope>NUCLEOTIDE SEQUENCE</scope>
    <source>
        <strain evidence="3">F1F22</strain>
    </source>
</reference>
<organism evidence="3 4">
    <name type="scientific">Thermospira aquatica</name>
    <dbReference type="NCBI Taxonomy" id="2828656"/>
    <lineage>
        <taxon>Bacteria</taxon>
        <taxon>Pseudomonadati</taxon>
        <taxon>Spirochaetota</taxon>
        <taxon>Spirochaetia</taxon>
        <taxon>Brevinematales</taxon>
        <taxon>Thermospiraceae</taxon>
        <taxon>Thermospira</taxon>
    </lineage>
</organism>
<reference evidence="3" key="1">
    <citation type="submission" date="2021-04" db="EMBL/GenBank/DDBJ databases">
        <authorList>
            <person name="Postec A."/>
        </authorList>
    </citation>
    <scope>NUCLEOTIDE SEQUENCE</scope>
    <source>
        <strain evidence="3">F1F22</strain>
    </source>
</reference>
<feature type="transmembrane region" description="Helical" evidence="1">
    <location>
        <begin position="220"/>
        <end position="238"/>
    </location>
</feature>
<feature type="domain" description="EamA" evidence="2">
    <location>
        <begin position="4"/>
        <end position="149"/>
    </location>
</feature>
<dbReference type="RefSeq" id="WP_271436117.1">
    <property type="nucleotide sequence ID" value="NZ_CP073355.1"/>
</dbReference>
<feature type="domain" description="EamA" evidence="2">
    <location>
        <begin position="165"/>
        <end position="290"/>
    </location>
</feature>
<sequence>MRLVGILAVLGAAAIWAFEPILARTIGADTGFDQMLFSRALGCVVMSGVFFSTRILFSQKKSFVNGLTLSFPQWRAFFLIGFLGSFFADLLYFIAILFFHTPVVNAVLIAHLQPVFLVLFGHFIFHEGKFSFWDYGGIVAMLFSALLVISGSLDNLLGLRFGGVGDFLVLGATVFWALSGLLAKKYLQNQPSSLITMGRFLVSLPFYGLLALLVSQHLFLSFQSLLFGALIGVGYFFYYEGLKRLKTAQAAALELAAPVFATGLGFVFFHETVSLFKWIGIGLLFVGIFCFERASRDSGETVA</sequence>
<feature type="transmembrane region" description="Helical" evidence="1">
    <location>
        <begin position="250"/>
        <end position="269"/>
    </location>
</feature>
<dbReference type="SUPFAM" id="SSF103481">
    <property type="entry name" value="Multidrug resistance efflux transporter EmrE"/>
    <property type="match status" value="2"/>
</dbReference>
<dbReference type="PANTHER" id="PTHR22911:SF137">
    <property type="entry name" value="SOLUTE CARRIER FAMILY 35 MEMBER G2-RELATED"/>
    <property type="match status" value="1"/>
</dbReference>
<keyword evidence="4" id="KW-1185">Reference proteome</keyword>
<evidence type="ECO:0000259" key="2">
    <source>
        <dbReference type="Pfam" id="PF00892"/>
    </source>
</evidence>
<dbReference type="KEGG" id="taqu:KDW03_04065"/>
<name>A0AAX3BFL3_9SPIR</name>
<accession>A0AAX3BFL3</accession>
<feature type="transmembrane region" description="Helical" evidence="1">
    <location>
        <begin position="77"/>
        <end position="100"/>
    </location>
</feature>
<protein>
    <submittedName>
        <fullName evidence="3">DMT family transporter</fullName>
    </submittedName>
</protein>
<proteinExistence type="predicted"/>
<feature type="transmembrane region" description="Helical" evidence="1">
    <location>
        <begin position="194"/>
        <end position="214"/>
    </location>
</feature>
<dbReference type="EMBL" id="CP073355">
    <property type="protein sequence ID" value="URA10986.1"/>
    <property type="molecule type" value="Genomic_DNA"/>
</dbReference>
<evidence type="ECO:0000313" key="4">
    <source>
        <dbReference type="Proteomes" id="UP001056539"/>
    </source>
</evidence>
<dbReference type="InterPro" id="IPR000620">
    <property type="entry name" value="EamA_dom"/>
</dbReference>
<keyword evidence="1" id="KW-1133">Transmembrane helix</keyword>
<keyword evidence="1" id="KW-0472">Membrane</keyword>
<feature type="transmembrane region" description="Helical" evidence="1">
    <location>
        <begin position="159"/>
        <end position="182"/>
    </location>
</feature>
<keyword evidence="1" id="KW-0812">Transmembrane</keyword>
<dbReference type="AlphaFoldDB" id="A0AAX3BFL3"/>